<keyword evidence="9 10" id="KW-0067">ATP-binding</keyword>
<dbReference type="PANTHER" id="PTHR24055">
    <property type="entry name" value="MITOGEN-ACTIVATED PROTEIN KINASE"/>
    <property type="match status" value="1"/>
</dbReference>
<dbReference type="InterPro" id="IPR011009">
    <property type="entry name" value="Kinase-like_dom_sf"/>
</dbReference>
<evidence type="ECO:0000256" key="9">
    <source>
        <dbReference type="ARBA" id="ARBA00022840"/>
    </source>
</evidence>
<keyword evidence="7 10" id="KW-0547">Nucleotide-binding</keyword>
<dbReference type="SMART" id="SM00220">
    <property type="entry name" value="S_TKc"/>
    <property type="match status" value="1"/>
</dbReference>
<feature type="region of interest" description="Disordered" evidence="11">
    <location>
        <begin position="1"/>
        <end position="23"/>
    </location>
</feature>
<dbReference type="EC" id="2.7.11.24" evidence="3"/>
<dbReference type="KEGG" id="aqu:100638630"/>
<evidence type="ECO:0000256" key="1">
    <source>
        <dbReference type="ARBA" id="ARBA00001946"/>
    </source>
</evidence>
<feature type="domain" description="Protein kinase" evidence="12">
    <location>
        <begin position="39"/>
        <end position="343"/>
    </location>
</feature>
<name>A0AAN0K5D8_AMPQE</name>
<dbReference type="InterPro" id="IPR008352">
    <property type="entry name" value="MAPK_HOG-like"/>
</dbReference>
<reference evidence="13" key="2">
    <citation type="submission" date="2024-06" db="UniProtKB">
        <authorList>
            <consortium name="EnsemblMetazoa"/>
        </authorList>
    </citation>
    <scope>IDENTIFICATION</scope>
</reference>
<evidence type="ECO:0000256" key="10">
    <source>
        <dbReference type="PROSITE-ProRule" id="PRU10141"/>
    </source>
</evidence>
<evidence type="ECO:0000313" key="14">
    <source>
        <dbReference type="Proteomes" id="UP000007879"/>
    </source>
</evidence>
<evidence type="ECO:0000256" key="7">
    <source>
        <dbReference type="ARBA" id="ARBA00022741"/>
    </source>
</evidence>
<evidence type="ECO:0000256" key="8">
    <source>
        <dbReference type="ARBA" id="ARBA00022777"/>
    </source>
</evidence>
<keyword evidence="14" id="KW-1185">Reference proteome</keyword>
<evidence type="ECO:0000256" key="2">
    <source>
        <dbReference type="ARBA" id="ARBA00008832"/>
    </source>
</evidence>
<evidence type="ECO:0000256" key="5">
    <source>
        <dbReference type="ARBA" id="ARBA00022553"/>
    </source>
</evidence>
<dbReference type="Gene3D" id="3.30.200.20">
    <property type="entry name" value="Phosphorylase Kinase, domain 1"/>
    <property type="match status" value="1"/>
</dbReference>
<keyword evidence="6" id="KW-0808">Transferase</keyword>
<feature type="binding site" evidence="10">
    <location>
        <position position="68"/>
    </location>
    <ligand>
        <name>ATP</name>
        <dbReference type="ChEBI" id="CHEBI:30616"/>
    </ligand>
</feature>
<sequence length="397" mass="45483">MAAADMSSVLSSPRSPKPLKPGFYRQDINRDTWIVKERYQDMSPIGIGGFSTVCCAVDSETGEKVALKKLARPFQSPVHAKRAYREIKLLKMLTRSNANVVELLDVFTPNDSLDSFNDIYLVTCFMQSDLDNAIKIQPITDDQVQLLVYQILRGLKYIHSAGVIHRDIKPSNIGVSSDLEIKILDFGLGRKKKGEMTGLLLKHDYVNCYDVHVLVGYVTTRFWRAPEVLLQWMHYDQKVDIWSVGCILAELLTGRVLFFGKNYRDHLNTILQICGTPDEEMMSKIDSDDARTYIRSLPTFAKKNFKEYFTGANPLAVDLLEKLLHLDPDRRPSAAEALEHPYFSWLHRSDDEPICDQQYTDETEDKDLDTEAWKRLIYDELLIPYSPPFNTQPMDTS</sequence>
<dbReference type="GO" id="GO:0005737">
    <property type="term" value="C:cytoplasm"/>
    <property type="evidence" value="ECO:0007669"/>
    <property type="project" value="UniProtKB-ARBA"/>
</dbReference>
<dbReference type="InterPro" id="IPR017441">
    <property type="entry name" value="Protein_kinase_ATP_BS"/>
</dbReference>
<evidence type="ECO:0000259" key="12">
    <source>
        <dbReference type="PROSITE" id="PS50011"/>
    </source>
</evidence>
<dbReference type="GO" id="GO:0004707">
    <property type="term" value="F:MAP kinase activity"/>
    <property type="evidence" value="ECO:0007669"/>
    <property type="project" value="UniProtKB-EC"/>
</dbReference>
<comment type="similarity">
    <text evidence="2">Belongs to the protein kinase superfamily. CMGC Ser/Thr protein kinase family. MAP kinase subfamily.</text>
</comment>
<evidence type="ECO:0000256" key="6">
    <source>
        <dbReference type="ARBA" id="ARBA00022679"/>
    </source>
</evidence>
<dbReference type="PRINTS" id="PR01773">
    <property type="entry name" value="P38MAPKINASE"/>
</dbReference>
<accession>A0AAN0K5D8</accession>
<dbReference type="GO" id="GO:0005524">
    <property type="term" value="F:ATP binding"/>
    <property type="evidence" value="ECO:0007669"/>
    <property type="project" value="UniProtKB-UniRule"/>
</dbReference>
<dbReference type="SUPFAM" id="SSF56112">
    <property type="entry name" value="Protein kinase-like (PK-like)"/>
    <property type="match status" value="1"/>
</dbReference>
<dbReference type="Pfam" id="PF00069">
    <property type="entry name" value="Pkinase"/>
    <property type="match status" value="1"/>
</dbReference>
<evidence type="ECO:0000313" key="13">
    <source>
        <dbReference type="EnsemblMetazoa" id="XP_019864494.1"/>
    </source>
</evidence>
<evidence type="ECO:0000256" key="3">
    <source>
        <dbReference type="ARBA" id="ARBA00012411"/>
    </source>
</evidence>
<dbReference type="InterPro" id="IPR000719">
    <property type="entry name" value="Prot_kinase_dom"/>
</dbReference>
<dbReference type="Proteomes" id="UP000007879">
    <property type="component" value="Unassembled WGS sequence"/>
</dbReference>
<dbReference type="FunFam" id="1.10.510.10:FF:000684">
    <property type="entry name" value="Mitogen-activated protein kinase"/>
    <property type="match status" value="1"/>
</dbReference>
<proteinExistence type="inferred from homology"/>
<dbReference type="AlphaFoldDB" id="A0AAN0K5D8"/>
<keyword evidence="8" id="KW-0418">Kinase</keyword>
<keyword evidence="5" id="KW-0597">Phosphoprotein</keyword>
<dbReference type="EnsemblMetazoa" id="XM_020008935.1">
    <property type="protein sequence ID" value="XP_019864494.1"/>
    <property type="gene ID" value="LOC100638630"/>
</dbReference>
<organism evidence="13 14">
    <name type="scientific">Amphimedon queenslandica</name>
    <name type="common">Sponge</name>
    <dbReference type="NCBI Taxonomy" id="400682"/>
    <lineage>
        <taxon>Eukaryota</taxon>
        <taxon>Metazoa</taxon>
        <taxon>Porifera</taxon>
        <taxon>Demospongiae</taxon>
        <taxon>Heteroscleromorpha</taxon>
        <taxon>Haplosclerida</taxon>
        <taxon>Niphatidae</taxon>
        <taxon>Amphimedon</taxon>
    </lineage>
</organism>
<evidence type="ECO:0000256" key="4">
    <source>
        <dbReference type="ARBA" id="ARBA00022527"/>
    </source>
</evidence>
<dbReference type="PROSITE" id="PS00107">
    <property type="entry name" value="PROTEIN_KINASE_ATP"/>
    <property type="match status" value="1"/>
</dbReference>
<gene>
    <name evidence="13" type="primary">100638630</name>
</gene>
<dbReference type="InterPro" id="IPR050117">
    <property type="entry name" value="MAPK"/>
</dbReference>
<comment type="cofactor">
    <cofactor evidence="1">
        <name>Mg(2+)</name>
        <dbReference type="ChEBI" id="CHEBI:18420"/>
    </cofactor>
</comment>
<dbReference type="PROSITE" id="PS50011">
    <property type="entry name" value="PROTEIN_KINASE_DOM"/>
    <property type="match status" value="1"/>
</dbReference>
<dbReference type="FunFam" id="3.30.200.20:FF:000028">
    <property type="entry name" value="Mitogen-activated protein kinase"/>
    <property type="match status" value="1"/>
</dbReference>
<reference evidence="14" key="1">
    <citation type="journal article" date="2010" name="Nature">
        <title>The Amphimedon queenslandica genome and the evolution of animal complexity.</title>
        <authorList>
            <person name="Srivastava M."/>
            <person name="Simakov O."/>
            <person name="Chapman J."/>
            <person name="Fahey B."/>
            <person name="Gauthier M.E."/>
            <person name="Mitros T."/>
            <person name="Richards G.S."/>
            <person name="Conaco C."/>
            <person name="Dacre M."/>
            <person name="Hellsten U."/>
            <person name="Larroux C."/>
            <person name="Putnam N.H."/>
            <person name="Stanke M."/>
            <person name="Adamska M."/>
            <person name="Darling A."/>
            <person name="Degnan S.M."/>
            <person name="Oakley T.H."/>
            <person name="Plachetzki D.C."/>
            <person name="Zhai Y."/>
            <person name="Adamski M."/>
            <person name="Calcino A."/>
            <person name="Cummins S.F."/>
            <person name="Goodstein D.M."/>
            <person name="Harris C."/>
            <person name="Jackson D.J."/>
            <person name="Leys S.P."/>
            <person name="Shu S."/>
            <person name="Woodcroft B.J."/>
            <person name="Vervoort M."/>
            <person name="Kosik K.S."/>
            <person name="Manning G."/>
            <person name="Degnan B.M."/>
            <person name="Rokhsar D.S."/>
        </authorList>
    </citation>
    <scope>NUCLEOTIDE SEQUENCE [LARGE SCALE GENOMIC DNA]</scope>
</reference>
<protein>
    <recommendedName>
        <fullName evidence="3">mitogen-activated protein kinase</fullName>
        <ecNumber evidence="3">2.7.11.24</ecNumber>
    </recommendedName>
</protein>
<dbReference type="Gene3D" id="1.10.510.10">
    <property type="entry name" value="Transferase(Phosphotransferase) domain 1"/>
    <property type="match status" value="1"/>
</dbReference>
<evidence type="ECO:0000256" key="11">
    <source>
        <dbReference type="SAM" id="MobiDB-lite"/>
    </source>
</evidence>
<keyword evidence="4" id="KW-0723">Serine/threonine-protein kinase</keyword>